<feature type="signal peptide" evidence="1">
    <location>
        <begin position="1"/>
        <end position="17"/>
    </location>
</feature>
<name>A0A8H9FXM3_9SPHI</name>
<reference evidence="2" key="1">
    <citation type="journal article" date="2014" name="Int. J. Syst. Evol. Microbiol.">
        <title>Complete genome sequence of Corynebacterium casei LMG S-19264T (=DSM 44701T), isolated from a smear-ripened cheese.</title>
        <authorList>
            <consortium name="US DOE Joint Genome Institute (JGI-PGF)"/>
            <person name="Walter F."/>
            <person name="Albersmeier A."/>
            <person name="Kalinowski J."/>
            <person name="Ruckert C."/>
        </authorList>
    </citation>
    <scope>NUCLEOTIDE SEQUENCE</scope>
    <source>
        <strain evidence="2">CGMCC 1.15966</strain>
    </source>
</reference>
<dbReference type="EMBL" id="BMKM01000001">
    <property type="protein sequence ID" value="GGE10093.1"/>
    <property type="molecule type" value="Genomic_DNA"/>
</dbReference>
<proteinExistence type="predicted"/>
<accession>A0A8H9FXM3</accession>
<evidence type="ECO:0000313" key="3">
    <source>
        <dbReference type="Proteomes" id="UP000614460"/>
    </source>
</evidence>
<evidence type="ECO:0008006" key="4">
    <source>
        <dbReference type="Google" id="ProtNLM"/>
    </source>
</evidence>
<dbReference type="RefSeq" id="WP_182497877.1">
    <property type="nucleotide sequence ID" value="NZ_BMKM01000001.1"/>
</dbReference>
<gene>
    <name evidence="2" type="ORF">GCM10011516_04770</name>
</gene>
<comment type="caution">
    <text evidence="2">The sequence shown here is derived from an EMBL/GenBank/DDBJ whole genome shotgun (WGS) entry which is preliminary data.</text>
</comment>
<keyword evidence="3" id="KW-1185">Reference proteome</keyword>
<organism evidence="2 3">
    <name type="scientific">Sphingobacterium cellulitidis</name>
    <dbReference type="NCBI Taxonomy" id="1768011"/>
    <lineage>
        <taxon>Bacteria</taxon>
        <taxon>Pseudomonadati</taxon>
        <taxon>Bacteroidota</taxon>
        <taxon>Sphingobacteriia</taxon>
        <taxon>Sphingobacteriales</taxon>
        <taxon>Sphingobacteriaceae</taxon>
        <taxon>Sphingobacterium</taxon>
    </lineage>
</organism>
<dbReference type="Pfam" id="PF14092">
    <property type="entry name" value="DUF4270"/>
    <property type="match status" value="1"/>
</dbReference>
<evidence type="ECO:0000313" key="2">
    <source>
        <dbReference type="EMBL" id="GGE10093.1"/>
    </source>
</evidence>
<keyword evidence="1" id="KW-0732">Signal</keyword>
<dbReference type="Proteomes" id="UP000614460">
    <property type="component" value="Unassembled WGS sequence"/>
</dbReference>
<dbReference type="AlphaFoldDB" id="A0A8H9FXM3"/>
<sequence>MIKYLRIILFATLGVSAAFFTVSCDKDMSISLDNDNLDNLIVTSEDSIAAEVSTVQMPNIPTSGSGVVLVGKFTQAPVGSLESSSYFRLNPAGISNDIPSDATFDSLNLVIRQSSKMLNYGDTSKVQTITAHRLTQSLERKTIDNSITGRPLPFYITGAAIFGNQKFNYSTAALGSVSFVPKKNRMDSLSIKLDNALGNEFFTRIKTNHFSFTSASNFEEYFKGISLVPGATNTAMLAFSDTLQVRVNYSYKGTDGFKKKGIKVLSLSEKSLQFNNIVNNVSGTIFDGLSATKPLSSKNTNGIAYIQGGSGVATEIKFPGLREFLQQEGLAVNQAELEIELESKHVGAFPAAPNPILMISNSGIPRSYVMTPFSNQPQTGIYILGDNTGKKGRYRFNLIEHVKTVLNSETNEQSLFLSLPPALLQSSGFTTVLATEKNKPKVKLYIVYTKFK</sequence>
<reference evidence="2" key="2">
    <citation type="submission" date="2020-09" db="EMBL/GenBank/DDBJ databases">
        <authorList>
            <person name="Sun Q."/>
            <person name="Zhou Y."/>
        </authorList>
    </citation>
    <scope>NUCLEOTIDE SEQUENCE</scope>
    <source>
        <strain evidence="2">CGMCC 1.15966</strain>
    </source>
</reference>
<feature type="chain" id="PRO_5034518406" description="DUF4270 domain-containing protein" evidence="1">
    <location>
        <begin position="18"/>
        <end position="452"/>
    </location>
</feature>
<protein>
    <recommendedName>
        <fullName evidence="4">DUF4270 domain-containing protein</fullName>
    </recommendedName>
</protein>
<dbReference type="PROSITE" id="PS51257">
    <property type="entry name" value="PROKAR_LIPOPROTEIN"/>
    <property type="match status" value="1"/>
</dbReference>
<dbReference type="InterPro" id="IPR025366">
    <property type="entry name" value="DUF4270"/>
</dbReference>
<evidence type="ECO:0000256" key="1">
    <source>
        <dbReference type="SAM" id="SignalP"/>
    </source>
</evidence>